<dbReference type="PANTHER" id="PTHR34835:SF90">
    <property type="entry name" value="AMINOTRANSFERASE-LIKE PLANT MOBILE DOMAIN-CONTAINING PROTEIN"/>
    <property type="match status" value="1"/>
</dbReference>
<reference evidence="2 3" key="2">
    <citation type="submission" date="2025-05" db="UniProtKB">
        <authorList>
            <consortium name="RefSeq"/>
        </authorList>
    </citation>
    <scope>IDENTIFICATION</scope>
    <source>
        <tissue evidence="2 3">Leaf</tissue>
    </source>
</reference>
<sequence length="665" mass="75464">MCHKILKLGSGDDFKRSFVVFVVSSCLSGHKSSKCNYKILFSLMRTNEISQLNWCQYTLKKLVEAVVCWRENPTANFKGSVIFLMLFYFDRVEFMSGQVDRKIPVISYLNASAIGQRITEELKAGSFGLGRIVPSLNDLKSSDTKKKNLKRKVAHLLNLPSAEELDTSHPSKKEFAKKIVSMTNQIAHNFVELGEVIVKADKDFPGTENIKKIQGDATEAFTKISKIQADVSDFDAFLRQPGVLDEIDHVEKSYSKSLEHKNCEETCPLELPEFDVPSFNLGLNFAPPDADVQTNNEVVQTKGGNTSANKSPEQKNCEETCPLELPEFPSFSLGLNFTPPDADVQRNNKVVQNKGGHNFVDPTDNTTTEFEVRRDSPRRENKNLSLYQRSPYSDRYVDVLKRMSKIEKQLCNYVLMARDSNGIFYSNGNFKIERHNLSSLLEDGVSMSVIDIWALILNQKDLGRGLGSPKRFFCSATASVDVTQSHIQREQMIKGTLDFKIRLVGMVKCSKVSISDIDLAFFPIIHDGCYVILCFNFKYSKVDVIDQRILIGKVNEIYGGYVTIMGSFFSKFLKDMKDPRANLVKNFEPRVIRMVWKSNELYVVDSGVLAMRHMETYMGQATSWDPLLKKIDGHVLRNLRAKYCCEILKNEYNVVKEDVLKKAKL</sequence>
<keyword evidence="1" id="KW-1185">Reference proteome</keyword>
<dbReference type="SUPFAM" id="SSF54001">
    <property type="entry name" value="Cysteine proteinases"/>
    <property type="match status" value="1"/>
</dbReference>
<dbReference type="GeneID" id="110798674"/>
<dbReference type="RefSeq" id="XP_056684805.1">
    <property type="nucleotide sequence ID" value="XM_056828827.1"/>
</dbReference>
<evidence type="ECO:0000313" key="3">
    <source>
        <dbReference type="RefSeq" id="XP_056684806.1"/>
    </source>
</evidence>
<organism evidence="1 2">
    <name type="scientific">Spinacia oleracea</name>
    <name type="common">Spinach</name>
    <dbReference type="NCBI Taxonomy" id="3562"/>
    <lineage>
        <taxon>Eukaryota</taxon>
        <taxon>Viridiplantae</taxon>
        <taxon>Streptophyta</taxon>
        <taxon>Embryophyta</taxon>
        <taxon>Tracheophyta</taxon>
        <taxon>Spermatophyta</taxon>
        <taxon>Magnoliopsida</taxon>
        <taxon>eudicotyledons</taxon>
        <taxon>Gunneridae</taxon>
        <taxon>Pentapetalae</taxon>
        <taxon>Caryophyllales</taxon>
        <taxon>Chenopodiaceae</taxon>
        <taxon>Chenopodioideae</taxon>
        <taxon>Anserineae</taxon>
        <taxon>Spinacia</taxon>
    </lineage>
</organism>
<protein>
    <submittedName>
        <fullName evidence="2 3">Uncharacterized protein isoform X1</fullName>
    </submittedName>
</protein>
<dbReference type="RefSeq" id="XP_056684806.1">
    <property type="nucleotide sequence ID" value="XM_056828828.1"/>
</dbReference>
<dbReference type="PANTHER" id="PTHR34835">
    <property type="entry name" value="OS07G0283600 PROTEIN-RELATED"/>
    <property type="match status" value="1"/>
</dbReference>
<dbReference type="Gene3D" id="3.40.395.10">
    <property type="entry name" value="Adenoviral Proteinase, Chain A"/>
    <property type="match status" value="1"/>
</dbReference>
<accession>A0ABM3QN71</accession>
<evidence type="ECO:0000313" key="2">
    <source>
        <dbReference type="RefSeq" id="XP_056684805.1"/>
    </source>
</evidence>
<gene>
    <name evidence="2 3" type="primary">LOC110798674</name>
</gene>
<reference evidence="1" key="1">
    <citation type="journal article" date="2021" name="Nat. Commun.">
        <title>Genomic analyses provide insights into spinach domestication and the genetic basis of agronomic traits.</title>
        <authorList>
            <person name="Cai X."/>
            <person name="Sun X."/>
            <person name="Xu C."/>
            <person name="Sun H."/>
            <person name="Wang X."/>
            <person name="Ge C."/>
            <person name="Zhang Z."/>
            <person name="Wang Q."/>
            <person name="Fei Z."/>
            <person name="Jiao C."/>
            <person name="Wang Q."/>
        </authorList>
    </citation>
    <scope>NUCLEOTIDE SEQUENCE [LARGE SCALE GENOMIC DNA]</scope>
    <source>
        <strain evidence="1">cv. Varoflay</strain>
    </source>
</reference>
<evidence type="ECO:0000313" key="1">
    <source>
        <dbReference type="Proteomes" id="UP000813463"/>
    </source>
</evidence>
<dbReference type="InterPro" id="IPR038765">
    <property type="entry name" value="Papain-like_cys_pep_sf"/>
</dbReference>
<name>A0ABM3QN71_SPIOL</name>
<proteinExistence type="predicted"/>
<dbReference type="Proteomes" id="UP000813463">
    <property type="component" value="Chromosome 5"/>
</dbReference>